<sequence>MPVEVVIHPDTLQLYFKNLDPALTPNLDRLRRDFIRYKESDHSEYPSYFGKDTAYISPEAACRIGLSHIHLLPPGRSFPPSLPQWQRACRKGDPDGDIALVYCQGVLFTRARKRAPTHGVSLPDRRSLAR</sequence>
<gene>
    <name evidence="1" type="ORF">MU846_11470</name>
</gene>
<name>A0ABT0E926_9GAMM</name>
<proteinExistence type="predicted"/>
<comment type="caution">
    <text evidence="1">The sequence shown here is derived from an EMBL/GenBank/DDBJ whole genome shotgun (WGS) entry which is preliminary data.</text>
</comment>
<reference evidence="1" key="1">
    <citation type="submission" date="2022-04" db="EMBL/GenBank/DDBJ databases">
        <title>Alcanivorax sp. CY1518 draft genome sequence.</title>
        <authorList>
            <person name="Zhao G."/>
            <person name="An M."/>
        </authorList>
    </citation>
    <scope>NUCLEOTIDE SEQUENCE</scope>
    <source>
        <strain evidence="1">CY1518</strain>
    </source>
</reference>
<dbReference type="Pfam" id="PF13957">
    <property type="entry name" value="YafO_toxin"/>
    <property type="match status" value="1"/>
</dbReference>
<dbReference type="InterPro" id="IPR020353">
    <property type="entry name" value="Toxin_YafO"/>
</dbReference>
<dbReference type="RefSeq" id="WP_246952852.1">
    <property type="nucleotide sequence ID" value="NZ_JALKII010000007.1"/>
</dbReference>
<evidence type="ECO:0000313" key="1">
    <source>
        <dbReference type="EMBL" id="MCK0538330.1"/>
    </source>
</evidence>
<accession>A0ABT0E926</accession>
<dbReference type="Proteomes" id="UP001165524">
    <property type="component" value="Unassembled WGS sequence"/>
</dbReference>
<organism evidence="1 2">
    <name type="scientific">Alcanivorax quisquiliarum</name>
    <dbReference type="NCBI Taxonomy" id="2933565"/>
    <lineage>
        <taxon>Bacteria</taxon>
        <taxon>Pseudomonadati</taxon>
        <taxon>Pseudomonadota</taxon>
        <taxon>Gammaproteobacteria</taxon>
        <taxon>Oceanospirillales</taxon>
        <taxon>Alcanivoracaceae</taxon>
        <taxon>Alcanivorax</taxon>
    </lineage>
</organism>
<dbReference type="EMBL" id="JALKII010000007">
    <property type="protein sequence ID" value="MCK0538330.1"/>
    <property type="molecule type" value="Genomic_DNA"/>
</dbReference>
<evidence type="ECO:0000313" key="2">
    <source>
        <dbReference type="Proteomes" id="UP001165524"/>
    </source>
</evidence>
<keyword evidence="2" id="KW-1185">Reference proteome</keyword>
<protein>
    <submittedName>
        <fullName evidence="1">Type II toxin-antitoxin system YafO family toxin</fullName>
    </submittedName>
</protein>